<proteinExistence type="predicted"/>
<name>A0AAD5YDR9_9APHY</name>
<dbReference type="Pfam" id="PF02992">
    <property type="entry name" value="Transposase_21"/>
    <property type="match status" value="1"/>
</dbReference>
<dbReference type="PANTHER" id="PTHR46579">
    <property type="entry name" value="F5/8 TYPE C DOMAIN-CONTAINING PROTEIN-RELATED"/>
    <property type="match status" value="1"/>
</dbReference>
<dbReference type="Proteomes" id="UP001212997">
    <property type="component" value="Unassembled WGS sequence"/>
</dbReference>
<feature type="region of interest" description="Disordered" evidence="1">
    <location>
        <begin position="435"/>
        <end position="454"/>
    </location>
</feature>
<evidence type="ECO:0000313" key="3">
    <source>
        <dbReference type="Proteomes" id="UP001212997"/>
    </source>
</evidence>
<evidence type="ECO:0008006" key="4">
    <source>
        <dbReference type="Google" id="ProtNLM"/>
    </source>
</evidence>
<dbReference type="AlphaFoldDB" id="A0AAD5YDR9"/>
<feature type="compositionally biased region" description="Polar residues" evidence="1">
    <location>
        <begin position="35"/>
        <end position="50"/>
    </location>
</feature>
<organism evidence="2 3">
    <name type="scientific">Meripilus lineatus</name>
    <dbReference type="NCBI Taxonomy" id="2056292"/>
    <lineage>
        <taxon>Eukaryota</taxon>
        <taxon>Fungi</taxon>
        <taxon>Dikarya</taxon>
        <taxon>Basidiomycota</taxon>
        <taxon>Agaricomycotina</taxon>
        <taxon>Agaricomycetes</taxon>
        <taxon>Polyporales</taxon>
        <taxon>Meripilaceae</taxon>
        <taxon>Meripilus</taxon>
    </lineage>
</organism>
<dbReference type="EMBL" id="JANAWD010000403">
    <property type="protein sequence ID" value="KAJ3479991.1"/>
    <property type="molecule type" value="Genomic_DNA"/>
</dbReference>
<sequence>MQHPSGPSDMGTNHANQPLPATVIDPEYAGEDTDWSQSHVQDAGPATTTVPPRDINVEEVLAGIASRGWTTTVGEAEDSDSDTDSDTDKDEDDSELEGIEHSELENTEYEGISVLDELAELIWEDVREKASDLSDLDMSYLRAFAFKIEEHLSERAFAKLPYVFPSADLDSLKKIRTRITQLSGIEPSPFDCCVNTCCCFTGPNSDLSICPHCREPRFDKQGKPRNRFIYLPVIPRLQGRYANPTLAQLMRYRGEEHIHVPGKITDVMDSDVYRNLLGKHVRVDDKTLPHTYFSDPRHLAMGLSTDGFCPFRRRKKTAWPLILFDYNLPPDIRFHLEHILLVGIIPGPKKPIDADSFLWPLVQEFLRLAVGVHTWDAHTNTFFQLCAFIILVFGDIPAISLLMRMKGHNGISPCRFCSIRGIRIPGDRHTTHYVPLDRSRHPDIRDPSTPTVYDPSNLPMRTHSQFLSQAREVQSAPTLTKENELAQLYGIKGVPVLSYLSSLSFPNSFPYDFMHLIWENVVKNLILLWTGKFKDLDEGNEEYTLAPSVWKAIGEACNASGSSIPSAYGPRPFNVALDKVSWTADSRSFWFLFLAPVVLNQRFRRQRYYNHFVKLVSLINICLQFEITIEEVSQLRKGLIEWVQEFERIYYQYDPSRLCVCTLTIHGVLHIPDAVIYAGPVWTTWAFAMERFCGWLQPAIRSRRFPFASLDRYVIDHARLTHIKNKYDLKDVLRLGPQRIDKGKVYIPYDTCALYPPYHNSISLPTSLQLKLINHLTLRYPEATSVTEIRSILPSVVEEWGAIRVLPAGDRIYASSSSRRTADTRDATHVRYELLVDTNSRYHRRPVVMEKQTFYGQLQHIYAFQLADTPGRIGQGHERPQIIVGVIRGCTIQRNHPTLDIHYYEKEGGLEVVDITSVQCLIGRVKEDKGWAIIDRSGSLSRAYYIEDGDDSNVV</sequence>
<feature type="region of interest" description="Disordered" evidence="1">
    <location>
        <begin position="1"/>
        <end position="107"/>
    </location>
</feature>
<feature type="compositionally biased region" description="Acidic residues" evidence="1">
    <location>
        <begin position="75"/>
        <end position="97"/>
    </location>
</feature>
<feature type="compositionally biased region" description="Basic and acidic residues" evidence="1">
    <location>
        <begin position="435"/>
        <end position="446"/>
    </location>
</feature>
<dbReference type="InterPro" id="IPR004242">
    <property type="entry name" value="Transposase_21"/>
</dbReference>
<keyword evidence="3" id="KW-1185">Reference proteome</keyword>
<gene>
    <name evidence="2" type="ORF">NLI96_g8676</name>
</gene>
<evidence type="ECO:0000256" key="1">
    <source>
        <dbReference type="SAM" id="MobiDB-lite"/>
    </source>
</evidence>
<reference evidence="2" key="1">
    <citation type="submission" date="2022-07" db="EMBL/GenBank/DDBJ databases">
        <title>Genome Sequence of Physisporinus lineatus.</title>
        <authorList>
            <person name="Buettner E."/>
        </authorList>
    </citation>
    <scope>NUCLEOTIDE SEQUENCE</scope>
    <source>
        <strain evidence="2">VT162</strain>
    </source>
</reference>
<protein>
    <recommendedName>
        <fullName evidence="4">Transposase family Tnp2 protein</fullName>
    </recommendedName>
</protein>
<dbReference type="PANTHER" id="PTHR46579:SF1">
    <property type="entry name" value="F5_8 TYPE C DOMAIN-CONTAINING PROTEIN"/>
    <property type="match status" value="1"/>
</dbReference>
<accession>A0AAD5YDR9</accession>
<evidence type="ECO:0000313" key="2">
    <source>
        <dbReference type="EMBL" id="KAJ3479991.1"/>
    </source>
</evidence>
<comment type="caution">
    <text evidence="2">The sequence shown here is derived from an EMBL/GenBank/DDBJ whole genome shotgun (WGS) entry which is preliminary data.</text>
</comment>